<sequence length="118" mass="12974">LTWDMHLVEYELIVTHNESDEKVSQDSPIKLRCSPLGQWHLHADSTPRMPPLSITHPLVSLFLPLSPLSTSSSASTAATTATGLEDIFESRSGMQCLVRTSQLAVFFLTTCSPSFPMV</sequence>
<accession>A0A0R3WV59</accession>
<dbReference type="WBParaSite" id="TTAC_0000464901-mRNA-1">
    <property type="protein sequence ID" value="TTAC_0000464901-mRNA-1"/>
    <property type="gene ID" value="TTAC_0000464901"/>
</dbReference>
<evidence type="ECO:0000313" key="1">
    <source>
        <dbReference type="WBParaSite" id="TTAC_0000464901-mRNA-1"/>
    </source>
</evidence>
<organism evidence="1">
    <name type="scientific">Hydatigena taeniaeformis</name>
    <name type="common">Feline tapeworm</name>
    <name type="synonym">Taenia taeniaeformis</name>
    <dbReference type="NCBI Taxonomy" id="6205"/>
    <lineage>
        <taxon>Eukaryota</taxon>
        <taxon>Metazoa</taxon>
        <taxon>Spiralia</taxon>
        <taxon>Lophotrochozoa</taxon>
        <taxon>Platyhelminthes</taxon>
        <taxon>Cestoda</taxon>
        <taxon>Eucestoda</taxon>
        <taxon>Cyclophyllidea</taxon>
        <taxon>Taeniidae</taxon>
        <taxon>Hydatigera</taxon>
    </lineage>
</organism>
<proteinExistence type="predicted"/>
<reference evidence="1" key="1">
    <citation type="submission" date="2017-02" db="UniProtKB">
        <authorList>
            <consortium name="WormBaseParasite"/>
        </authorList>
    </citation>
    <scope>IDENTIFICATION</scope>
</reference>
<protein>
    <submittedName>
        <fullName evidence="1">Ig-like domain-containing protein</fullName>
    </submittedName>
</protein>
<dbReference type="AlphaFoldDB" id="A0A0R3WV59"/>
<name>A0A0R3WV59_HYDTA</name>